<dbReference type="PANTHER" id="PTHR35868:SF4">
    <property type="entry name" value="DUF2804 DOMAIN-CONTAINING PROTEIN"/>
    <property type="match status" value="1"/>
</dbReference>
<accession>A0A081B7B6</accession>
<dbReference type="STRING" id="1333998.M2A_0433"/>
<dbReference type="AlphaFoldDB" id="A0A081B7B6"/>
<sequence>MKKGLFGAPIGPIHYRGYRLKSPLGALLPEERRESDFKGFQFLGAVSARFALGCAVTYSAALKSAFLYIFDFSENRFVLERRFGARQGDECRFALDPDAGESLFRFGENRIVMCAEKETLSKKLDVCLDDGTAISLSFSESKPGFETLRLCTQTGAAGWTYAQKVAGVTAEGEASGPFGRYDFAALGACAHHDYTAGFLRPETYWNWACFSGRAANGALLGLNVSNGVNETGQTENCFWVNGAMVKCDHAMIDFDDENLEAPWRISSQDGKVDLTFTPAGGYHATGESEKIASNFHQMFGFFKGVLKDGDGKAFDIAAMPGFTETQYLRW</sequence>
<organism evidence="1 2">
    <name type="scientific">Tepidicaulis marinus</name>
    <dbReference type="NCBI Taxonomy" id="1333998"/>
    <lineage>
        <taxon>Bacteria</taxon>
        <taxon>Pseudomonadati</taxon>
        <taxon>Pseudomonadota</taxon>
        <taxon>Alphaproteobacteria</taxon>
        <taxon>Hyphomicrobiales</taxon>
        <taxon>Parvibaculaceae</taxon>
        <taxon>Tepidicaulis</taxon>
    </lineage>
</organism>
<evidence type="ECO:0000313" key="1">
    <source>
        <dbReference type="EMBL" id="GAK43934.1"/>
    </source>
</evidence>
<dbReference type="EMBL" id="BBIO01000002">
    <property type="protein sequence ID" value="GAK43934.1"/>
    <property type="molecule type" value="Genomic_DNA"/>
</dbReference>
<dbReference type="eggNOG" id="COG3250">
    <property type="taxonomic scope" value="Bacteria"/>
</dbReference>
<gene>
    <name evidence="1" type="ORF">M2A_0433</name>
</gene>
<proteinExistence type="predicted"/>
<dbReference type="Proteomes" id="UP000028702">
    <property type="component" value="Unassembled WGS sequence"/>
</dbReference>
<comment type="caution">
    <text evidence="1">The sequence shown here is derived from an EMBL/GenBank/DDBJ whole genome shotgun (WGS) entry which is preliminary data.</text>
</comment>
<evidence type="ECO:0000313" key="2">
    <source>
        <dbReference type="Proteomes" id="UP000028702"/>
    </source>
</evidence>
<name>A0A081B7B6_9HYPH</name>
<dbReference type="InterPro" id="IPR021243">
    <property type="entry name" value="DUF2804"/>
</dbReference>
<dbReference type="PANTHER" id="PTHR35868">
    <property type="entry name" value="DUF2804 DOMAIN-CONTAINING PROTEIN-RELATED"/>
    <property type="match status" value="1"/>
</dbReference>
<reference evidence="1 2" key="1">
    <citation type="submission" date="2014-07" db="EMBL/GenBank/DDBJ databases">
        <title>Tepidicaulis marinum gen. nov., sp. nov., a novel marine bacterium denitrifying nitrate to nitrous oxide strictly under microaerobic conditions.</title>
        <authorList>
            <person name="Takeuchi M."/>
            <person name="Yamagishi T."/>
            <person name="Kamagata Y."/>
            <person name="Oshima K."/>
            <person name="Hattori M."/>
            <person name="Katayama T."/>
            <person name="Hanada S."/>
            <person name="Tamaki H."/>
            <person name="Marumo K."/>
            <person name="Maeda H."/>
            <person name="Nedachi M."/>
            <person name="Iwasaki W."/>
            <person name="Suwa Y."/>
            <person name="Sakata S."/>
        </authorList>
    </citation>
    <scope>NUCLEOTIDE SEQUENCE [LARGE SCALE GENOMIC DNA]</scope>
    <source>
        <strain evidence="1 2">MA2</strain>
    </source>
</reference>
<keyword evidence="2" id="KW-1185">Reference proteome</keyword>
<protein>
    <submittedName>
        <fullName evidence="1">Conserved protein</fullName>
    </submittedName>
</protein>
<dbReference type="Pfam" id="PF10974">
    <property type="entry name" value="DUF2804"/>
    <property type="match status" value="1"/>
</dbReference>